<proteinExistence type="predicted"/>
<gene>
    <name evidence="1" type="ORF">HPB50_002838</name>
</gene>
<dbReference type="EMBL" id="CM023484">
    <property type="protein sequence ID" value="KAH6932083.1"/>
    <property type="molecule type" value="Genomic_DNA"/>
</dbReference>
<comment type="caution">
    <text evidence="1">The sequence shown here is derived from an EMBL/GenBank/DDBJ whole genome shotgun (WGS) entry which is preliminary data.</text>
</comment>
<reference evidence="1" key="1">
    <citation type="submission" date="2020-05" db="EMBL/GenBank/DDBJ databases">
        <title>Large-scale comparative analyses of tick genomes elucidate their genetic diversity and vector capacities.</title>
        <authorList>
            <person name="Jia N."/>
            <person name="Wang J."/>
            <person name="Shi W."/>
            <person name="Du L."/>
            <person name="Sun Y."/>
            <person name="Zhan W."/>
            <person name="Jiang J."/>
            <person name="Wang Q."/>
            <person name="Zhang B."/>
            <person name="Ji P."/>
            <person name="Sakyi L.B."/>
            <person name="Cui X."/>
            <person name="Yuan T."/>
            <person name="Jiang B."/>
            <person name="Yang W."/>
            <person name="Lam T.T.-Y."/>
            <person name="Chang Q."/>
            <person name="Ding S."/>
            <person name="Wang X."/>
            <person name="Zhu J."/>
            <person name="Ruan X."/>
            <person name="Zhao L."/>
            <person name="Wei J."/>
            <person name="Que T."/>
            <person name="Du C."/>
            <person name="Cheng J."/>
            <person name="Dai P."/>
            <person name="Han X."/>
            <person name="Huang E."/>
            <person name="Gao Y."/>
            <person name="Liu J."/>
            <person name="Shao H."/>
            <person name="Ye R."/>
            <person name="Li L."/>
            <person name="Wei W."/>
            <person name="Wang X."/>
            <person name="Wang C."/>
            <person name="Yang T."/>
            <person name="Huo Q."/>
            <person name="Li W."/>
            <person name="Guo W."/>
            <person name="Chen H."/>
            <person name="Zhou L."/>
            <person name="Ni X."/>
            <person name="Tian J."/>
            <person name="Zhou Y."/>
            <person name="Sheng Y."/>
            <person name="Liu T."/>
            <person name="Pan Y."/>
            <person name="Xia L."/>
            <person name="Li J."/>
            <person name="Zhao F."/>
            <person name="Cao W."/>
        </authorList>
    </citation>
    <scope>NUCLEOTIDE SEQUENCE</scope>
    <source>
        <strain evidence="1">Hyas-2018</strain>
    </source>
</reference>
<dbReference type="Proteomes" id="UP000821845">
    <property type="component" value="Chromosome 4"/>
</dbReference>
<organism evidence="1 2">
    <name type="scientific">Hyalomma asiaticum</name>
    <name type="common">Tick</name>
    <dbReference type="NCBI Taxonomy" id="266040"/>
    <lineage>
        <taxon>Eukaryota</taxon>
        <taxon>Metazoa</taxon>
        <taxon>Ecdysozoa</taxon>
        <taxon>Arthropoda</taxon>
        <taxon>Chelicerata</taxon>
        <taxon>Arachnida</taxon>
        <taxon>Acari</taxon>
        <taxon>Parasitiformes</taxon>
        <taxon>Ixodida</taxon>
        <taxon>Ixodoidea</taxon>
        <taxon>Ixodidae</taxon>
        <taxon>Hyalomminae</taxon>
        <taxon>Hyalomma</taxon>
    </lineage>
</organism>
<sequence>MRRYSKIKKRRTLSGERNFLAQAMWLHSKCKSAHLNNSDGEWQREWADILGTLQLSAWPYSSFEGDLVNVVSAGDRYLMLRSLFSLKVIRSKPNNRPCEIVLKEPQTYLKQYASRPRNNVVKQYEDIIFGAVTRYSNAFTGALVSRQITKFELLLQNLTYLHNAPPESVVRGASVIHDLPKGGQWDWVKYLTSLFDTDPDTARFAIAIVEDPAFFGRFASIFTFENYRTAISNYVGFKAMVTLAPLMPPGYAELYELGYGFDIPELEPQVRACTLLVERIYRYGIGIAAKLTLSREFANVYRHHRDVQLQDLFNKTRVVLRQLLGSGRSWFLTGDLEQALRRLDTMSIAFGAQDNFVRYERYRQTLPWSRESNVSSLGAAFTLFSHASRKYWSAWKSRDETGSAYDNAYHMSVFDWGHDYEPSNNLVFLPNAVVAFLTHVSSKIPVQMYPVVLVHVVRGVLKALLRSNSAFVDGHVLRRSWWSAVSVSAIENVTKCVQRQYRIAAAAENAGGLGYAGRWSLARVEEALIDEAALLPLYELYQRALSSHNATDMFYRLSDWRVTMRQLFFYNYAVGFCDHGDNESRRVQHWLGTNPSKWRLNIPLRNFPPFRKTFSCRDWKPPELHCDTWKGVH</sequence>
<accession>A0ACB7SB43</accession>
<evidence type="ECO:0000313" key="2">
    <source>
        <dbReference type="Proteomes" id="UP000821845"/>
    </source>
</evidence>
<protein>
    <submittedName>
        <fullName evidence="1">Uncharacterized protein</fullName>
    </submittedName>
</protein>
<keyword evidence="2" id="KW-1185">Reference proteome</keyword>
<evidence type="ECO:0000313" key="1">
    <source>
        <dbReference type="EMBL" id="KAH6932083.1"/>
    </source>
</evidence>
<name>A0ACB7SB43_HYAAI</name>